<gene>
    <name evidence="1" type="ORF">ERUC_LOCUS40461</name>
</gene>
<sequence length="160" mass="18699">MRFRFPARAHSSLLPLEKLVFPAPETLRRAPLWPRNSVVDAVGPKHFHRLVFIRTGRNAEAAIRQAWTDKNSGRRFYACPHFKVSHQNIELAIMMLKIALKLKLWQEKNGCNFFAWFGEEDGALWQTRALIEARDEIREKTEQLEDTIADMRSNLEKVQN</sequence>
<reference evidence="1 2" key="1">
    <citation type="submission" date="2022-03" db="EMBL/GenBank/DDBJ databases">
        <authorList>
            <person name="Macdonald S."/>
            <person name="Ahmed S."/>
            <person name="Newling K."/>
        </authorList>
    </citation>
    <scope>NUCLEOTIDE SEQUENCE [LARGE SCALE GENOMIC DNA]</scope>
</reference>
<dbReference type="Proteomes" id="UP001642260">
    <property type="component" value="Unassembled WGS sequence"/>
</dbReference>
<evidence type="ECO:0008006" key="3">
    <source>
        <dbReference type="Google" id="ProtNLM"/>
    </source>
</evidence>
<proteinExistence type="predicted"/>
<keyword evidence="2" id="KW-1185">Reference proteome</keyword>
<protein>
    <recommendedName>
        <fullName evidence="3">Zinc finger GRF-type domain-containing protein</fullName>
    </recommendedName>
</protein>
<dbReference type="AlphaFoldDB" id="A0ABC8LWW4"/>
<dbReference type="EMBL" id="CAKOAT010775153">
    <property type="protein sequence ID" value="CAH8387978.1"/>
    <property type="molecule type" value="Genomic_DNA"/>
</dbReference>
<organism evidence="1 2">
    <name type="scientific">Eruca vesicaria subsp. sativa</name>
    <name type="common">Garden rocket</name>
    <name type="synonym">Eruca sativa</name>
    <dbReference type="NCBI Taxonomy" id="29727"/>
    <lineage>
        <taxon>Eukaryota</taxon>
        <taxon>Viridiplantae</taxon>
        <taxon>Streptophyta</taxon>
        <taxon>Embryophyta</taxon>
        <taxon>Tracheophyta</taxon>
        <taxon>Spermatophyta</taxon>
        <taxon>Magnoliopsida</taxon>
        <taxon>eudicotyledons</taxon>
        <taxon>Gunneridae</taxon>
        <taxon>Pentapetalae</taxon>
        <taxon>rosids</taxon>
        <taxon>malvids</taxon>
        <taxon>Brassicales</taxon>
        <taxon>Brassicaceae</taxon>
        <taxon>Brassiceae</taxon>
        <taxon>Eruca</taxon>
    </lineage>
</organism>
<evidence type="ECO:0000313" key="1">
    <source>
        <dbReference type="EMBL" id="CAH8387978.1"/>
    </source>
</evidence>
<evidence type="ECO:0000313" key="2">
    <source>
        <dbReference type="Proteomes" id="UP001642260"/>
    </source>
</evidence>
<comment type="caution">
    <text evidence="1">The sequence shown here is derived from an EMBL/GenBank/DDBJ whole genome shotgun (WGS) entry which is preliminary data.</text>
</comment>
<dbReference type="PANTHER" id="PTHR33248">
    <property type="entry name" value="ZINC ION-BINDING PROTEIN"/>
    <property type="match status" value="1"/>
</dbReference>
<accession>A0ABC8LWW4</accession>
<name>A0ABC8LWW4_ERUVS</name>